<dbReference type="Proteomes" id="UP000470771">
    <property type="component" value="Unassembled WGS sequence"/>
</dbReference>
<evidence type="ECO:0000313" key="1">
    <source>
        <dbReference type="EMBL" id="NBG67399.1"/>
    </source>
</evidence>
<reference evidence="1 2" key="1">
    <citation type="submission" date="2019-12" db="EMBL/GenBank/DDBJ databases">
        <authorList>
            <person name="Zhao J."/>
        </authorList>
    </citation>
    <scope>NUCLEOTIDE SEQUENCE [LARGE SCALE GENOMIC DNA]</scope>
    <source>
        <strain evidence="1 2">S-15</strain>
    </source>
</reference>
<dbReference type="RefSeq" id="WP_160634345.1">
    <property type="nucleotide sequence ID" value="NZ_WWNE01000018.1"/>
</dbReference>
<organism evidence="1 2">
    <name type="scientific">Acidiluteibacter ferrifornacis</name>
    <dbReference type="NCBI Taxonomy" id="2692424"/>
    <lineage>
        <taxon>Bacteria</taxon>
        <taxon>Pseudomonadati</taxon>
        <taxon>Bacteroidota</taxon>
        <taxon>Flavobacteriia</taxon>
        <taxon>Flavobacteriales</taxon>
        <taxon>Cryomorphaceae</taxon>
        <taxon>Acidiluteibacter</taxon>
    </lineage>
</organism>
<sequence length="208" mass="25573">MHYKSKIRGWKRRLYHIENWYKNNTYPDFEAFEKYYEDYVKIRIDPWNRVCERNPPHWYSKAILARLIDIYDRWEIEYEKQNKLFDLQIWINDPNFIRSQIVCAKVDKEGIKRNNYFRKANEQTIFPKSKWNSKVYDLDKFVFEEYMDEDFAFENIENLEPDDIKELIEEGYQKDEITIDGKPETRYSKRVGSVWIGRKKAANIKYSA</sequence>
<dbReference type="EMBL" id="WWNE01000018">
    <property type="protein sequence ID" value="NBG67399.1"/>
    <property type="molecule type" value="Genomic_DNA"/>
</dbReference>
<accession>A0A6N9NNE9</accession>
<comment type="caution">
    <text evidence="1">The sequence shown here is derived from an EMBL/GenBank/DDBJ whole genome shotgun (WGS) entry which is preliminary data.</text>
</comment>
<dbReference type="AlphaFoldDB" id="A0A6N9NNE9"/>
<protein>
    <submittedName>
        <fullName evidence="1">Uncharacterized protein</fullName>
    </submittedName>
</protein>
<gene>
    <name evidence="1" type="ORF">GQN54_14830</name>
</gene>
<evidence type="ECO:0000313" key="2">
    <source>
        <dbReference type="Proteomes" id="UP000470771"/>
    </source>
</evidence>
<proteinExistence type="predicted"/>
<name>A0A6N9NNE9_9FLAO</name>
<keyword evidence="2" id="KW-1185">Reference proteome</keyword>